<protein>
    <submittedName>
        <fullName evidence="1">Uncharacterized protein</fullName>
    </submittedName>
</protein>
<dbReference type="AlphaFoldDB" id="A0A1B6K6T3"/>
<gene>
    <name evidence="1" type="ORF">g.3471</name>
</gene>
<sequence>CDIVGLGKMGPLLVMGPSLAGDRVRIYEFSDNFILRDSAHARKAILEKIFSCLNEVQICGHSRKSRDFMRYKCGVLDLFTQLYVACALNGLYISDLIVMVALACRNRAIISYAVYTQLKLQGRELFNKGSAGLLCFSKTQDLEEALERAPLRSIYQSEDVYTALDHITQVTILAEVKYYKSRVAGLESSRRFLPAAILEACFPDVYSE</sequence>
<organism evidence="1">
    <name type="scientific">Homalodisca liturata</name>
    <dbReference type="NCBI Taxonomy" id="320908"/>
    <lineage>
        <taxon>Eukaryota</taxon>
        <taxon>Metazoa</taxon>
        <taxon>Ecdysozoa</taxon>
        <taxon>Arthropoda</taxon>
        <taxon>Hexapoda</taxon>
        <taxon>Insecta</taxon>
        <taxon>Pterygota</taxon>
        <taxon>Neoptera</taxon>
        <taxon>Paraneoptera</taxon>
        <taxon>Hemiptera</taxon>
        <taxon>Auchenorrhyncha</taxon>
        <taxon>Membracoidea</taxon>
        <taxon>Cicadellidae</taxon>
        <taxon>Cicadellinae</taxon>
        <taxon>Proconiini</taxon>
        <taxon>Homalodisca</taxon>
    </lineage>
</organism>
<reference evidence="1" key="1">
    <citation type="submission" date="2015-11" db="EMBL/GenBank/DDBJ databases">
        <title>De novo transcriptome assembly of four potential Pierce s Disease insect vectors from Arizona vineyards.</title>
        <authorList>
            <person name="Tassone E.E."/>
        </authorList>
    </citation>
    <scope>NUCLEOTIDE SEQUENCE</scope>
</reference>
<name>A0A1B6K6T3_9HEMI</name>
<feature type="non-terminal residue" evidence="1">
    <location>
        <position position="1"/>
    </location>
</feature>
<proteinExistence type="predicted"/>
<evidence type="ECO:0000313" key="1">
    <source>
        <dbReference type="EMBL" id="JAT07152.1"/>
    </source>
</evidence>
<accession>A0A1B6K6T3</accession>
<feature type="non-terminal residue" evidence="1">
    <location>
        <position position="208"/>
    </location>
</feature>
<dbReference type="EMBL" id="GECU01000555">
    <property type="protein sequence ID" value="JAT07152.1"/>
    <property type="molecule type" value="Transcribed_RNA"/>
</dbReference>